<name>A0A9X3QWE9_9HYPH</name>
<dbReference type="Proteomes" id="UP001151309">
    <property type="component" value="Unassembled WGS sequence"/>
</dbReference>
<gene>
    <name evidence="1" type="ORF">O9X94_23455</name>
</gene>
<evidence type="ECO:0008006" key="3">
    <source>
        <dbReference type="Google" id="ProtNLM"/>
    </source>
</evidence>
<protein>
    <recommendedName>
        <fullName evidence="3">ParB/Sulfiredoxin domain-containing protein</fullName>
    </recommendedName>
</protein>
<keyword evidence="2" id="KW-1185">Reference proteome</keyword>
<reference evidence="1" key="1">
    <citation type="submission" date="2022-12" db="EMBL/GenBank/DDBJ databases">
        <title>Draft genome sequences of 22 rhizogenic Agrobacterium biovar 1 strains, the causative agent of hairy root disease.</title>
        <authorList>
            <person name="Kim N."/>
            <person name="Vargas P."/>
            <person name="Rediers H."/>
        </authorList>
    </citation>
    <scope>NUCLEOTIDE SEQUENCE</scope>
    <source>
        <strain evidence="1">ST07.17.026</strain>
    </source>
</reference>
<proteinExistence type="predicted"/>
<dbReference type="AlphaFoldDB" id="A0A9X3QWE9"/>
<dbReference type="EMBL" id="JAPZLT010000016">
    <property type="protein sequence ID" value="MCZ7912294.1"/>
    <property type="molecule type" value="Genomic_DNA"/>
</dbReference>
<organism evidence="1 2">
    <name type="scientific">Agrobacterium leguminum</name>
    <dbReference type="NCBI Taxonomy" id="2792015"/>
    <lineage>
        <taxon>Bacteria</taxon>
        <taxon>Pseudomonadati</taxon>
        <taxon>Pseudomonadota</taxon>
        <taxon>Alphaproteobacteria</taxon>
        <taxon>Hyphomicrobiales</taxon>
        <taxon>Rhizobiaceae</taxon>
        <taxon>Rhizobium/Agrobacterium group</taxon>
        <taxon>Agrobacterium</taxon>
    </lineage>
</organism>
<evidence type="ECO:0000313" key="2">
    <source>
        <dbReference type="Proteomes" id="UP001151309"/>
    </source>
</evidence>
<dbReference type="RefSeq" id="WP_125145500.1">
    <property type="nucleotide sequence ID" value="NZ_JAPZLT010000016.1"/>
</dbReference>
<accession>A0A9X3QWE9</accession>
<evidence type="ECO:0000313" key="1">
    <source>
        <dbReference type="EMBL" id="MCZ7912294.1"/>
    </source>
</evidence>
<sequence>MSYSVKVTPLSERQTLIQKALGASEKYGETIYDFKGDKFTPKVVSLPIDVPVYRMENCRTFTDQQNEIATRGLDKSYFAKGQELSTVQAEQHQILAKLAKRGTTSVSPIIDVIAKDGQREPILITSTGVVVNGNRRLAGMRELLNKGDGSVDTRFKYVECSVLPADTSPDEIDDIEANLQARPQTKLDYDWIGDAQLVRRQVNKGRSTKEVADQLRRGKAEIENLLQALDEADLYLSKWAEKPGQYSIVSGDAEQIFGDIPKRIADKDAKLQDASRVIAWSLFENREKLPGRLYAFNAAFGKLAPQVLEYLADQLDLSTSDESPSEDDDDFAIVIDDDGGFNYEPILEALRNDETKDDAVEALIEACETALERERGRVSEKAALKSLSQVHAKLTGIDVDSAGEATLPAMHKQVEAIRNVLMKIESSITARQNSIARASGAKGLPAK</sequence>
<comment type="caution">
    <text evidence="1">The sequence shown here is derived from an EMBL/GenBank/DDBJ whole genome shotgun (WGS) entry which is preliminary data.</text>
</comment>